<dbReference type="EMBL" id="JACHBQ010000001">
    <property type="protein sequence ID" value="MBB5641044.1"/>
    <property type="molecule type" value="Genomic_DNA"/>
</dbReference>
<dbReference type="Gene3D" id="1.20.120.450">
    <property type="entry name" value="dinb family like domain"/>
    <property type="match status" value="1"/>
</dbReference>
<dbReference type="InterPro" id="IPR007061">
    <property type="entry name" value="MST-like"/>
</dbReference>
<name>A0A7W8ZVL4_9MICO</name>
<dbReference type="Pfam" id="PF04978">
    <property type="entry name" value="MST"/>
    <property type="match status" value="1"/>
</dbReference>
<evidence type="ECO:0000313" key="2">
    <source>
        <dbReference type="Proteomes" id="UP000561726"/>
    </source>
</evidence>
<comment type="caution">
    <text evidence="1">The sequence shown here is derived from an EMBL/GenBank/DDBJ whole genome shotgun (WGS) entry which is preliminary data.</text>
</comment>
<evidence type="ECO:0008006" key="3">
    <source>
        <dbReference type="Google" id="ProtNLM"/>
    </source>
</evidence>
<protein>
    <recommendedName>
        <fullName evidence="3">Mini-circle protein</fullName>
    </recommendedName>
</protein>
<gene>
    <name evidence="1" type="ORF">BJ997_001592</name>
</gene>
<accession>A0A7W8ZVL4</accession>
<proteinExistence type="predicted"/>
<dbReference type="SUPFAM" id="SSF109854">
    <property type="entry name" value="DinB/YfiT-like putative metalloenzymes"/>
    <property type="match status" value="1"/>
</dbReference>
<sequence length="54" mass="5988">MSKSASVDQLSVKALCDGRNFSLRWVLFHLVEETARHAGHADFLRESIDGTVGE</sequence>
<evidence type="ECO:0000313" key="1">
    <source>
        <dbReference type="EMBL" id="MBB5641044.1"/>
    </source>
</evidence>
<reference evidence="1 2" key="1">
    <citation type="submission" date="2020-08" db="EMBL/GenBank/DDBJ databases">
        <title>Sequencing the genomes of 1000 actinobacteria strains.</title>
        <authorList>
            <person name="Klenk H.-P."/>
        </authorList>
    </citation>
    <scope>NUCLEOTIDE SEQUENCE [LARGE SCALE GENOMIC DNA]</scope>
    <source>
        <strain evidence="1 2">DSM 21065</strain>
    </source>
</reference>
<organism evidence="1 2">
    <name type="scientific">Cryobacterium roopkundense</name>
    <dbReference type="NCBI Taxonomy" id="1001240"/>
    <lineage>
        <taxon>Bacteria</taxon>
        <taxon>Bacillati</taxon>
        <taxon>Actinomycetota</taxon>
        <taxon>Actinomycetes</taxon>
        <taxon>Micrococcales</taxon>
        <taxon>Microbacteriaceae</taxon>
        <taxon>Cryobacterium</taxon>
    </lineage>
</organism>
<dbReference type="InterPro" id="IPR034660">
    <property type="entry name" value="DinB/YfiT-like"/>
</dbReference>
<dbReference type="Proteomes" id="UP000561726">
    <property type="component" value="Unassembled WGS sequence"/>
</dbReference>
<dbReference type="AlphaFoldDB" id="A0A7W8ZVL4"/>